<accession>A0A4Y3IVM8</accession>
<reference evidence="2" key="2">
    <citation type="submission" date="2023-07" db="EMBL/GenBank/DDBJ databases">
        <title>Dynamics of blaOXA-23 gene transmission in Acinetobacter spp. from contaminated veterinary surfaces.</title>
        <authorList>
            <person name="Moreira Da Silva J."/>
            <person name="Menezes J."/>
            <person name="Fernandes L."/>
            <person name="Marques C."/>
            <person name="Amaral A."/>
            <person name="Timofte D."/>
            <person name="Pomba C."/>
        </authorList>
    </citation>
    <scope>NUCLEOTIDE SEQUENCE</scope>
    <source>
        <strain evidence="2">CMVB11Z4A1</strain>
    </source>
</reference>
<dbReference type="Proteomes" id="UP001242129">
    <property type="component" value="Unassembled WGS sequence"/>
</dbReference>
<organism evidence="3 4">
    <name type="scientific">Acinetobacter lwoffii</name>
    <dbReference type="NCBI Taxonomy" id="28090"/>
    <lineage>
        <taxon>Bacteria</taxon>
        <taxon>Pseudomonadati</taxon>
        <taxon>Pseudomonadota</taxon>
        <taxon>Gammaproteobacteria</taxon>
        <taxon>Moraxellales</taxon>
        <taxon>Moraxellaceae</taxon>
        <taxon>Acinetobacter</taxon>
    </lineage>
</organism>
<evidence type="ECO:0000313" key="3">
    <source>
        <dbReference type="EMBL" id="QKU20109.1"/>
    </source>
</evidence>
<keyword evidence="1" id="KW-0472">Membrane</keyword>
<dbReference type="EMBL" id="JAUUUS010000345">
    <property type="protein sequence ID" value="MDP1449359.1"/>
    <property type="molecule type" value="Genomic_DNA"/>
</dbReference>
<sequence length="101" mass="12126">MKRISPVLEKVLRHRIKKYLVEDEVVMNWRILKKCILMLTLGCGVHLTWLGWDLFVLFNPEYWQYVHIERVYSQVVLNGSFLLILALLIYPCYKFQGNRLV</sequence>
<dbReference type="AlphaFoldDB" id="A0A4Y3IVM8"/>
<name>A0A4Y3IVM8_ACILW</name>
<feature type="transmembrane region" description="Helical" evidence="1">
    <location>
        <begin position="72"/>
        <end position="93"/>
    </location>
</feature>
<evidence type="ECO:0000313" key="2">
    <source>
        <dbReference type="EMBL" id="MDP1449359.1"/>
    </source>
</evidence>
<reference evidence="3 4" key="1">
    <citation type="submission" date="2019-11" db="EMBL/GenBank/DDBJ databases">
        <title>FDA dAtabase for Regulatory Grade micrObial Sequences (FDA-ARGOS): Supporting development and validation of Infectious Disease Dx tests.</title>
        <authorList>
            <person name="Patel R."/>
            <person name="Rucinski S."/>
            <person name="Tallon L."/>
            <person name="Sadzewicz L."/>
            <person name="Vavikolanu K."/>
            <person name="Mehta A."/>
            <person name="Aluvathingal J."/>
            <person name="Nadendla S."/>
            <person name="Nandy P."/>
            <person name="Geyer C."/>
            <person name="Yan Y."/>
            <person name="Sichtig H."/>
        </authorList>
    </citation>
    <scope>NUCLEOTIDE SEQUENCE [LARGE SCALE GENOMIC DNA]</scope>
    <source>
        <strain evidence="3 4">FDAARGOS_557</strain>
    </source>
</reference>
<dbReference type="EMBL" id="CP054803">
    <property type="protein sequence ID" value="QKU20109.1"/>
    <property type="molecule type" value="Genomic_DNA"/>
</dbReference>
<evidence type="ECO:0000256" key="1">
    <source>
        <dbReference type="SAM" id="Phobius"/>
    </source>
</evidence>
<keyword evidence="1" id="KW-0812">Transmembrane</keyword>
<gene>
    <name evidence="3" type="ORF">FOB19_00770</name>
    <name evidence="2" type="ORF">Q8G51_16640</name>
</gene>
<feature type="transmembrane region" description="Helical" evidence="1">
    <location>
        <begin position="35"/>
        <end position="52"/>
    </location>
</feature>
<protein>
    <submittedName>
        <fullName evidence="3">Uncharacterized protein</fullName>
    </submittedName>
</protein>
<proteinExistence type="predicted"/>
<dbReference type="Proteomes" id="UP000509126">
    <property type="component" value="Chromosome"/>
</dbReference>
<keyword evidence="1" id="KW-1133">Transmembrane helix</keyword>
<evidence type="ECO:0000313" key="4">
    <source>
        <dbReference type="Proteomes" id="UP000509126"/>
    </source>
</evidence>